<organism evidence="2 3">
    <name type="scientific">Thermanaerosceptrum fracticalcis</name>
    <dbReference type="NCBI Taxonomy" id="1712410"/>
    <lineage>
        <taxon>Bacteria</taxon>
        <taxon>Bacillati</taxon>
        <taxon>Bacillota</taxon>
        <taxon>Clostridia</taxon>
        <taxon>Eubacteriales</taxon>
        <taxon>Peptococcaceae</taxon>
        <taxon>Thermanaerosceptrum</taxon>
    </lineage>
</organism>
<evidence type="ECO:0000313" key="3">
    <source>
        <dbReference type="Proteomes" id="UP000515847"/>
    </source>
</evidence>
<dbReference type="InterPro" id="IPR023606">
    <property type="entry name" value="CoA-Trfase_III_dom_1_sf"/>
</dbReference>
<dbReference type="PANTHER" id="PTHR48207">
    <property type="entry name" value="SUCCINATE--HYDROXYMETHYLGLUTARATE COA-TRANSFERASE"/>
    <property type="match status" value="1"/>
</dbReference>
<dbReference type="AlphaFoldDB" id="A0A7G6E538"/>
<dbReference type="GO" id="GO:0008410">
    <property type="term" value="F:CoA-transferase activity"/>
    <property type="evidence" value="ECO:0007669"/>
    <property type="project" value="TreeGrafter"/>
</dbReference>
<keyword evidence="1 2" id="KW-0808">Transferase</keyword>
<dbReference type="SUPFAM" id="SSF89796">
    <property type="entry name" value="CoA-transferase family III (CaiB/BaiF)"/>
    <property type="match status" value="1"/>
</dbReference>
<accession>A0A7G6E538</accession>
<dbReference type="InterPro" id="IPR044855">
    <property type="entry name" value="CoA-Trfase_III_dom3_sf"/>
</dbReference>
<dbReference type="Gene3D" id="3.40.50.10540">
    <property type="entry name" value="Crotonobetainyl-coa:carnitine coa-transferase, domain 1"/>
    <property type="match status" value="1"/>
</dbReference>
<dbReference type="Gene3D" id="3.30.1540.10">
    <property type="entry name" value="formyl-coa transferase, domain 3"/>
    <property type="match status" value="1"/>
</dbReference>
<dbReference type="InterPro" id="IPR050483">
    <property type="entry name" value="CoA-transferase_III_domain"/>
</dbReference>
<dbReference type="RefSeq" id="WP_034425453.1">
    <property type="nucleotide sequence ID" value="NZ_CP045798.1"/>
</dbReference>
<dbReference type="Proteomes" id="UP000515847">
    <property type="component" value="Chromosome"/>
</dbReference>
<keyword evidence="3" id="KW-1185">Reference proteome</keyword>
<dbReference type="OrthoDB" id="9797653at2"/>
<dbReference type="EMBL" id="CP045798">
    <property type="protein sequence ID" value="QNB47192.1"/>
    <property type="molecule type" value="Genomic_DNA"/>
</dbReference>
<protein>
    <submittedName>
        <fullName evidence="2">CoA transferase</fullName>
    </submittedName>
</protein>
<dbReference type="PANTHER" id="PTHR48207:SF3">
    <property type="entry name" value="SUCCINATE--HYDROXYMETHYLGLUTARATE COA-TRANSFERASE"/>
    <property type="match status" value="1"/>
</dbReference>
<dbReference type="KEGG" id="tfr:BR63_13300"/>
<evidence type="ECO:0000256" key="1">
    <source>
        <dbReference type="ARBA" id="ARBA00022679"/>
    </source>
</evidence>
<sequence length="390" mass="43328">MAPPLEGIKVLDLSLFVPGPFSTMMLADFGAEVIKIEQPDQGDFNRDLPPLLNGVGYRHLILNRNKKSMTLNLKSEEGKKVFYRLVRTADVIIENCRPGVTSRLGIDYNTVKEINPQIVYCSITGFGQTGPNRMVPAQDLNIMAYSGVLSLTGKQNGSPFIPGMQIADMASAMMAVNGILLALYSRQKTGLGQYIDISMLDSVISMLPSDTSFYLGSGKVPLRGETRLTGTLPNYNIYKTKDDRYLAVAALNKNFWVNLCNLIGHPEIANDLNIEEKNQVVFDILRGAFAKKTLSEWLTLFKDSDTCVSPVNNIDEVLTDPQIIERQMLIDMDDEKSGNYKQIGNPIKLSGTPFKLYNRAPELGENTIEVLRECGYDEDEILNLKNNGVI</sequence>
<dbReference type="Pfam" id="PF02515">
    <property type="entry name" value="CoA_transf_3"/>
    <property type="match status" value="1"/>
</dbReference>
<dbReference type="InterPro" id="IPR003673">
    <property type="entry name" value="CoA-Trfase_fam_III"/>
</dbReference>
<proteinExistence type="predicted"/>
<gene>
    <name evidence="2" type="ORF">BR63_13300</name>
</gene>
<name>A0A7G6E538_THEFR</name>
<evidence type="ECO:0000313" key="2">
    <source>
        <dbReference type="EMBL" id="QNB47192.1"/>
    </source>
</evidence>
<reference evidence="2 3" key="1">
    <citation type="journal article" date="2019" name="Front. Microbiol.">
        <title>Thermoanaerosceptrum fracticalcis gen. nov. sp. nov., a Novel Fumarate-Fermenting Microorganism From a Deep Fractured Carbonate Aquifer of the US Great Basin.</title>
        <authorList>
            <person name="Hamilton-Brehm S.D."/>
            <person name="Stewart L.E."/>
            <person name="Zavarin M."/>
            <person name="Caldwell M."/>
            <person name="Lawson P.A."/>
            <person name="Onstott T.C."/>
            <person name="Grzymski J."/>
            <person name="Neveux I."/>
            <person name="Lollar B.S."/>
            <person name="Russell C.E."/>
            <person name="Moser D.P."/>
        </authorList>
    </citation>
    <scope>NUCLEOTIDE SEQUENCE [LARGE SCALE GENOMIC DNA]</scope>
    <source>
        <strain evidence="2 3">DRI-13</strain>
    </source>
</reference>